<dbReference type="GO" id="GO:0047471">
    <property type="term" value="F:maltose alpha-D-glucosyltransferase activity"/>
    <property type="evidence" value="ECO:0007669"/>
    <property type="project" value="UniProtKB-EC"/>
</dbReference>
<feature type="domain" description="Glycosyl hydrolase family 13 catalytic" evidence="9">
    <location>
        <begin position="56"/>
        <end position="449"/>
    </location>
</feature>
<comment type="caution">
    <text evidence="10">The sequence shown here is derived from an EMBL/GenBank/DDBJ whole genome shotgun (WGS) entry which is preliminary data.</text>
</comment>
<keyword evidence="4" id="KW-0479">Metal-binding</keyword>
<dbReference type="EC" id="5.4.99.16" evidence="3"/>
<dbReference type="SMART" id="SM00642">
    <property type="entry name" value="Aamy"/>
    <property type="match status" value="1"/>
</dbReference>
<comment type="catalytic activity">
    <reaction evidence="1">
        <text>D-maltose = alpha,alpha-trehalose</text>
        <dbReference type="Rhea" id="RHEA:15145"/>
        <dbReference type="ChEBI" id="CHEBI:16551"/>
        <dbReference type="ChEBI" id="CHEBI:17306"/>
        <dbReference type="EC" id="5.4.99.16"/>
    </reaction>
</comment>
<accession>A0ABW9QS26</accession>
<dbReference type="PANTHER" id="PTHR10357:SF219">
    <property type="entry name" value="MALTOSE ALPHA-D-GLUCOSYLTRANSFERASE"/>
    <property type="match status" value="1"/>
</dbReference>
<dbReference type="SUPFAM" id="SSF51011">
    <property type="entry name" value="Glycosyl hydrolase domain"/>
    <property type="match status" value="1"/>
</dbReference>
<dbReference type="EMBL" id="WJHE01000294">
    <property type="protein sequence ID" value="MST32446.1"/>
    <property type="molecule type" value="Genomic_DNA"/>
</dbReference>
<dbReference type="SUPFAM" id="SSF51445">
    <property type="entry name" value="(Trans)glycosidases"/>
    <property type="match status" value="1"/>
</dbReference>
<dbReference type="Gene3D" id="2.60.40.1180">
    <property type="entry name" value="Golgi alpha-mannosidase II"/>
    <property type="match status" value="1"/>
</dbReference>
<evidence type="ECO:0000259" key="9">
    <source>
        <dbReference type="SMART" id="SM00642"/>
    </source>
</evidence>
<evidence type="ECO:0000313" key="11">
    <source>
        <dbReference type="Proteomes" id="UP000437736"/>
    </source>
</evidence>
<feature type="region of interest" description="Disordered" evidence="8">
    <location>
        <begin position="19"/>
        <end position="42"/>
    </location>
</feature>
<dbReference type="PANTHER" id="PTHR10357">
    <property type="entry name" value="ALPHA-AMYLASE FAMILY MEMBER"/>
    <property type="match status" value="1"/>
</dbReference>
<evidence type="ECO:0000256" key="4">
    <source>
        <dbReference type="ARBA" id="ARBA00022723"/>
    </source>
</evidence>
<evidence type="ECO:0000256" key="7">
    <source>
        <dbReference type="ARBA" id="ARBA00031378"/>
    </source>
</evidence>
<dbReference type="InterPro" id="IPR017853">
    <property type="entry name" value="GH"/>
</dbReference>
<sequence>MGRAAGLRPLRAATARRPHLRPPVAAPGAGDRGPSVSVTSTGAGDPRWFQNAVFYEILVRGFYDANGDGTGDLRGITEKLDYLQWLGVDCLWLLPFYQSPLRDGGYDISDFWTILPEYGDLADAVELVEEAHRRGIRIIADLVMNHTSDQHPWFLESRQDRTNPKADWYVWSDDDTRYADARVIFVDTEKSNWTLDPQRGQFYWHRFFSHQPDLNYDNPEVADTMLDVVRYWLDIGLDGFRLDAVPYLFEREGTSGENLPETHEYLKRLRKEVDALYPGRVLLAEANQWPEDVVAYFGEGDECHMCFHFPVMPRMFMAVRREERHPITEILTRTPAIPEDCQWGIFLRNHDELTLEMVSDEERDYMWAEYAKDPRMKRNIGIGRRLLPLVEGDRRVAELLHALLFSFPGSPILYYGDEIGMGDNIYLGDRDGVRTPMQWSPDRNAGFSRADFAQLYLPPLMDPVYGYQSVNVEAQLRNPSSQLHWTKRMLEVRRQHRVFGQGSFEVVSTDNPSVLAYVRSAPAVTGDEGDGSDCVLCVCNLSRFAQPAELPLQRWEGKVPVELLGRVPFPRIGELPYFVTLAPYGFYWFELTDL</sequence>
<evidence type="ECO:0000313" key="10">
    <source>
        <dbReference type="EMBL" id="MST32446.1"/>
    </source>
</evidence>
<dbReference type="InterPro" id="IPR012810">
    <property type="entry name" value="TreS/a-amylase_N"/>
</dbReference>
<proteinExistence type="inferred from homology"/>
<evidence type="ECO:0000256" key="2">
    <source>
        <dbReference type="ARBA" id="ARBA00005496"/>
    </source>
</evidence>
<dbReference type="Gene3D" id="3.20.20.80">
    <property type="entry name" value="Glycosidases"/>
    <property type="match status" value="1"/>
</dbReference>
<keyword evidence="5" id="KW-0106">Calcium</keyword>
<dbReference type="Proteomes" id="UP000437736">
    <property type="component" value="Unassembled WGS sequence"/>
</dbReference>
<evidence type="ECO:0000256" key="5">
    <source>
        <dbReference type="ARBA" id="ARBA00022837"/>
    </source>
</evidence>
<evidence type="ECO:0000256" key="6">
    <source>
        <dbReference type="ARBA" id="ARBA00023235"/>
    </source>
</evidence>
<name>A0ABW9QS26_9ACTN</name>
<evidence type="ECO:0000256" key="3">
    <source>
        <dbReference type="ARBA" id="ARBA00012619"/>
    </source>
</evidence>
<organism evidence="10 11">
    <name type="scientific">Acidiferrimicrobium australe</name>
    <dbReference type="NCBI Taxonomy" id="2664430"/>
    <lineage>
        <taxon>Bacteria</taxon>
        <taxon>Bacillati</taxon>
        <taxon>Actinomycetota</taxon>
        <taxon>Acidimicrobiia</taxon>
        <taxon>Acidimicrobiales</taxon>
        <taxon>Acidimicrobiaceae</taxon>
        <taxon>Acidiferrimicrobium</taxon>
    </lineage>
</organism>
<evidence type="ECO:0000256" key="8">
    <source>
        <dbReference type="SAM" id="MobiDB-lite"/>
    </source>
</evidence>
<gene>
    <name evidence="10" type="primary">treS</name>
    <name evidence="10" type="ORF">GHK86_06895</name>
</gene>
<dbReference type="Pfam" id="PF16657">
    <property type="entry name" value="Malt_amylase_C"/>
    <property type="match status" value="1"/>
</dbReference>
<keyword evidence="6 10" id="KW-0413">Isomerase</keyword>
<dbReference type="InterPro" id="IPR045857">
    <property type="entry name" value="O16G_dom_2"/>
</dbReference>
<evidence type="ECO:0000256" key="1">
    <source>
        <dbReference type="ARBA" id="ARBA00001595"/>
    </source>
</evidence>
<dbReference type="InterPro" id="IPR006047">
    <property type="entry name" value="GH13_cat_dom"/>
</dbReference>
<dbReference type="Gene3D" id="3.90.400.10">
    <property type="entry name" value="Oligo-1,6-glucosidase, Domain 2"/>
    <property type="match status" value="1"/>
</dbReference>
<dbReference type="NCBIfam" id="TIGR02456">
    <property type="entry name" value="treS_nterm"/>
    <property type="match status" value="1"/>
</dbReference>
<dbReference type="InterPro" id="IPR032091">
    <property type="entry name" value="Malt_amylase-like_C"/>
</dbReference>
<dbReference type="InterPro" id="IPR013780">
    <property type="entry name" value="Glyco_hydro_b"/>
</dbReference>
<keyword evidence="11" id="KW-1185">Reference proteome</keyword>
<protein>
    <recommendedName>
        <fullName evidence="3">maltose alpha-D-glucosyltransferase</fullName>
        <ecNumber evidence="3">5.4.99.16</ecNumber>
    </recommendedName>
    <alternativeName>
        <fullName evidence="7">Maltose alpha-D-glucosyltransferase</fullName>
    </alternativeName>
</protein>
<dbReference type="Pfam" id="PF00128">
    <property type="entry name" value="Alpha-amylase"/>
    <property type="match status" value="2"/>
</dbReference>
<dbReference type="CDD" id="cd11334">
    <property type="entry name" value="AmyAc_TreS"/>
    <property type="match status" value="1"/>
</dbReference>
<reference evidence="10 11" key="1">
    <citation type="submission" date="2019-11" db="EMBL/GenBank/DDBJ databases">
        <title>Acidiferrimicrobium australis gen. nov., sp. nov., an acidophilic and obligately heterotrophic, member of the Actinobacteria that catalyses dissimilatory oxido- reduction of iron isolated from metal-rich acidic water in Chile.</title>
        <authorList>
            <person name="Gonzalez D."/>
            <person name="Huber K."/>
            <person name="Hedrich S."/>
            <person name="Rojas-Villalobos C."/>
            <person name="Quatrini R."/>
            <person name="Dinamarca M.A."/>
            <person name="Schwarz A."/>
            <person name="Canales C."/>
            <person name="Nancucheo I."/>
        </authorList>
    </citation>
    <scope>NUCLEOTIDE SEQUENCE [LARGE SCALE GENOMIC DNA]</scope>
    <source>
        <strain evidence="10 11">USS-CCA1</strain>
    </source>
</reference>
<comment type="similarity">
    <text evidence="2">Belongs to the glycosyl hydrolase 13 family. TreS subfamily.</text>
</comment>